<dbReference type="GO" id="GO:0003700">
    <property type="term" value="F:DNA-binding transcription factor activity"/>
    <property type="evidence" value="ECO:0007669"/>
    <property type="project" value="TreeGrafter"/>
</dbReference>
<accession>A0A846U3R9</accession>
<dbReference type="SUPFAM" id="SSF46689">
    <property type="entry name" value="Homeodomain-like"/>
    <property type="match status" value="1"/>
</dbReference>
<keyword evidence="3" id="KW-0804">Transcription</keyword>
<evidence type="ECO:0000256" key="2">
    <source>
        <dbReference type="ARBA" id="ARBA00023125"/>
    </source>
</evidence>
<dbReference type="Proteomes" id="UP000521379">
    <property type="component" value="Unassembled WGS sequence"/>
</dbReference>
<keyword evidence="1" id="KW-0805">Transcription regulation</keyword>
<evidence type="ECO:0000313" key="7">
    <source>
        <dbReference type="Proteomes" id="UP000521379"/>
    </source>
</evidence>
<reference evidence="6 7" key="1">
    <citation type="submission" date="2020-02" db="EMBL/GenBank/DDBJ databases">
        <authorList>
            <person name="Sun Q."/>
        </authorList>
    </citation>
    <scope>NUCLEOTIDE SEQUENCE [LARGE SCALE GENOMIC DNA]</scope>
    <source>
        <strain evidence="6 7">YIM 13062</strain>
    </source>
</reference>
<evidence type="ECO:0000256" key="4">
    <source>
        <dbReference type="PROSITE-ProRule" id="PRU00335"/>
    </source>
</evidence>
<protein>
    <submittedName>
        <fullName evidence="6">TetR/AcrR family transcriptional regulator</fullName>
    </submittedName>
</protein>
<dbReference type="RefSeq" id="WP_119932516.1">
    <property type="nucleotide sequence ID" value="NZ_JAAVUN010000001.1"/>
</dbReference>
<evidence type="ECO:0000313" key="6">
    <source>
        <dbReference type="EMBL" id="NKE08416.1"/>
    </source>
</evidence>
<keyword evidence="2 4" id="KW-0238">DNA-binding</keyword>
<dbReference type="InterPro" id="IPR050109">
    <property type="entry name" value="HTH-type_TetR-like_transc_reg"/>
</dbReference>
<organism evidence="6 7">
    <name type="scientific">Kocuria subflava</name>
    <dbReference type="NCBI Taxonomy" id="1736139"/>
    <lineage>
        <taxon>Bacteria</taxon>
        <taxon>Bacillati</taxon>
        <taxon>Actinomycetota</taxon>
        <taxon>Actinomycetes</taxon>
        <taxon>Micrococcales</taxon>
        <taxon>Micrococcaceae</taxon>
        <taxon>Kocuria</taxon>
    </lineage>
</organism>
<name>A0A846U3R9_9MICC</name>
<feature type="domain" description="HTH tetR-type" evidence="5">
    <location>
        <begin position="12"/>
        <end position="72"/>
    </location>
</feature>
<dbReference type="EMBL" id="JAAVUN010000001">
    <property type="protein sequence ID" value="NKE08416.1"/>
    <property type="molecule type" value="Genomic_DNA"/>
</dbReference>
<keyword evidence="7" id="KW-1185">Reference proteome</keyword>
<evidence type="ECO:0000256" key="1">
    <source>
        <dbReference type="ARBA" id="ARBA00023015"/>
    </source>
</evidence>
<proteinExistence type="predicted"/>
<gene>
    <name evidence="6" type="ORF">GTW58_00310</name>
</gene>
<dbReference type="AlphaFoldDB" id="A0A846U3R9"/>
<dbReference type="PANTHER" id="PTHR30055">
    <property type="entry name" value="HTH-TYPE TRANSCRIPTIONAL REGULATOR RUTR"/>
    <property type="match status" value="1"/>
</dbReference>
<dbReference type="Pfam" id="PF00440">
    <property type="entry name" value="TetR_N"/>
    <property type="match status" value="1"/>
</dbReference>
<sequence length="207" mass="23190">MQEMSLRERKKAETWEAIHQEAARAVLDRGLEAVKVEEIAQAVGISPRTFFNYFPSKDHAVLGLKDPVVPQGAADRLTPGPDLLLKAVELLDHVVRSARPTTEHSLRHRLLAEHPQLMGLHKQSLHRTEDLVRTALLERLAETGSTQLQDNDDVPITERVRMLVLVAGSILRFAWTGPGHVPGQDPTAQDLQRAVDTYHFLNRTDLS</sequence>
<dbReference type="PANTHER" id="PTHR30055:SF238">
    <property type="entry name" value="MYCOFACTOCIN BIOSYNTHESIS TRANSCRIPTIONAL REGULATOR MFTR-RELATED"/>
    <property type="match status" value="1"/>
</dbReference>
<dbReference type="Gene3D" id="1.10.357.10">
    <property type="entry name" value="Tetracycline Repressor, domain 2"/>
    <property type="match status" value="1"/>
</dbReference>
<comment type="caution">
    <text evidence="6">The sequence shown here is derived from an EMBL/GenBank/DDBJ whole genome shotgun (WGS) entry which is preliminary data.</text>
</comment>
<evidence type="ECO:0000256" key="3">
    <source>
        <dbReference type="ARBA" id="ARBA00023163"/>
    </source>
</evidence>
<dbReference type="InterPro" id="IPR001647">
    <property type="entry name" value="HTH_TetR"/>
</dbReference>
<dbReference type="InterPro" id="IPR009057">
    <property type="entry name" value="Homeodomain-like_sf"/>
</dbReference>
<dbReference type="GO" id="GO:0000976">
    <property type="term" value="F:transcription cis-regulatory region binding"/>
    <property type="evidence" value="ECO:0007669"/>
    <property type="project" value="TreeGrafter"/>
</dbReference>
<feature type="DNA-binding region" description="H-T-H motif" evidence="4">
    <location>
        <begin position="35"/>
        <end position="54"/>
    </location>
</feature>
<evidence type="ECO:0000259" key="5">
    <source>
        <dbReference type="PROSITE" id="PS50977"/>
    </source>
</evidence>
<dbReference type="PROSITE" id="PS50977">
    <property type="entry name" value="HTH_TETR_2"/>
    <property type="match status" value="1"/>
</dbReference>